<dbReference type="AlphaFoldDB" id="A0A3D8TJR8"/>
<protein>
    <submittedName>
        <fullName evidence="1">Uncharacterized protein</fullName>
    </submittedName>
</protein>
<accession>A0A3D8TJR8</accession>
<name>A0A3D8TJR8_9LIST</name>
<reference evidence="2" key="1">
    <citation type="submission" date="2015-04" db="EMBL/GenBank/DDBJ databases">
        <authorList>
            <person name="Schardt J."/>
            <person name="Mueller-Herbst S."/>
            <person name="Scherer S."/>
            <person name="Huptas C."/>
        </authorList>
    </citation>
    <scope>NUCLEOTIDE SEQUENCE [LARGE SCALE GENOMIC DNA]</scope>
    <source>
        <strain evidence="2">Kiel-L1</strain>
    </source>
</reference>
<organism evidence="1 2">
    <name type="scientific">Listeria kieliensis</name>
    <dbReference type="NCBI Taxonomy" id="1621700"/>
    <lineage>
        <taxon>Bacteria</taxon>
        <taxon>Bacillati</taxon>
        <taxon>Bacillota</taxon>
        <taxon>Bacilli</taxon>
        <taxon>Bacillales</taxon>
        <taxon>Listeriaceae</taxon>
        <taxon>Listeria</taxon>
    </lineage>
</organism>
<dbReference type="EMBL" id="LARY01000004">
    <property type="protein sequence ID" value="RDW99136.1"/>
    <property type="molecule type" value="Genomic_DNA"/>
</dbReference>
<evidence type="ECO:0000313" key="1">
    <source>
        <dbReference type="EMBL" id="RDW99136.1"/>
    </source>
</evidence>
<gene>
    <name evidence="1" type="ORF">UR08_12650</name>
</gene>
<keyword evidence="2" id="KW-1185">Reference proteome</keyword>
<dbReference type="Proteomes" id="UP000257055">
    <property type="component" value="Unassembled WGS sequence"/>
</dbReference>
<sequence>MLSFDEKRKIINGFAALEEKPVSMKRYNYHYPASKREKTVLVKHLHPNGNGFVYAPYLEESAKLDKEGYVNIYDVTEAELIQLIEQALTYMDSDGGAYQEGDTFVYQNDTGELLKLVFENKMWIVYAYDNVEAVFKSLDQAESYLADEGFFEEQE</sequence>
<proteinExistence type="predicted"/>
<dbReference type="RefSeq" id="WP_115754051.1">
    <property type="nucleotide sequence ID" value="NZ_LARY01000004.1"/>
</dbReference>
<comment type="caution">
    <text evidence="1">The sequence shown here is derived from an EMBL/GenBank/DDBJ whole genome shotgun (WGS) entry which is preliminary data.</text>
</comment>
<evidence type="ECO:0000313" key="2">
    <source>
        <dbReference type="Proteomes" id="UP000257055"/>
    </source>
</evidence>